<dbReference type="Proteomes" id="UP000758603">
    <property type="component" value="Unassembled WGS sequence"/>
</dbReference>
<feature type="transmembrane region" description="Helical" evidence="1">
    <location>
        <begin position="62"/>
        <end position="81"/>
    </location>
</feature>
<comment type="caution">
    <text evidence="3">The sequence shown here is derived from an EMBL/GenBank/DDBJ whole genome shotgun (WGS) entry which is preliminary data.</text>
</comment>
<organism evidence="3 4">
    <name type="scientific">Truncatella angustata</name>
    <dbReference type="NCBI Taxonomy" id="152316"/>
    <lineage>
        <taxon>Eukaryota</taxon>
        <taxon>Fungi</taxon>
        <taxon>Dikarya</taxon>
        <taxon>Ascomycota</taxon>
        <taxon>Pezizomycotina</taxon>
        <taxon>Sordariomycetes</taxon>
        <taxon>Xylariomycetidae</taxon>
        <taxon>Amphisphaeriales</taxon>
        <taxon>Sporocadaceae</taxon>
        <taxon>Truncatella</taxon>
    </lineage>
</organism>
<name>A0A9P8UPN3_9PEZI</name>
<evidence type="ECO:0000256" key="1">
    <source>
        <dbReference type="SAM" id="Phobius"/>
    </source>
</evidence>
<proteinExistence type="predicted"/>
<feature type="chain" id="PRO_5040351079" evidence="2">
    <location>
        <begin position="19"/>
        <end position="110"/>
    </location>
</feature>
<gene>
    <name evidence="3" type="ORF">BKA67DRAFT_531867</name>
</gene>
<keyword evidence="2" id="KW-0732">Signal</keyword>
<feature type="signal peptide" evidence="2">
    <location>
        <begin position="1"/>
        <end position="18"/>
    </location>
</feature>
<keyword evidence="1" id="KW-0472">Membrane</keyword>
<evidence type="ECO:0000256" key="2">
    <source>
        <dbReference type="SAM" id="SignalP"/>
    </source>
</evidence>
<keyword evidence="4" id="KW-1185">Reference proteome</keyword>
<dbReference type="RefSeq" id="XP_045960839.1">
    <property type="nucleotide sequence ID" value="XM_046099445.1"/>
</dbReference>
<evidence type="ECO:0000313" key="4">
    <source>
        <dbReference type="Proteomes" id="UP000758603"/>
    </source>
</evidence>
<evidence type="ECO:0000313" key="3">
    <source>
        <dbReference type="EMBL" id="KAH6656605.1"/>
    </source>
</evidence>
<keyword evidence="1" id="KW-0812">Transmembrane</keyword>
<keyword evidence="1" id="KW-1133">Transmembrane helix</keyword>
<sequence>MARLAFFDIIYLIAAAIARHLLHSEYDVSVKEVCKGAIEKWESYVYDTSGLITRDLSTPPNVTTGIFVAVATLTVIFMFYVDVSRFWCKLLTKTCEWRQVRHQLGSKDGR</sequence>
<dbReference type="GeneID" id="70128337"/>
<dbReference type="EMBL" id="JAGPXC010000002">
    <property type="protein sequence ID" value="KAH6656605.1"/>
    <property type="molecule type" value="Genomic_DNA"/>
</dbReference>
<accession>A0A9P8UPN3</accession>
<reference evidence="3" key="1">
    <citation type="journal article" date="2021" name="Nat. Commun.">
        <title>Genetic determinants of endophytism in the Arabidopsis root mycobiome.</title>
        <authorList>
            <person name="Mesny F."/>
            <person name="Miyauchi S."/>
            <person name="Thiergart T."/>
            <person name="Pickel B."/>
            <person name="Atanasova L."/>
            <person name="Karlsson M."/>
            <person name="Huettel B."/>
            <person name="Barry K.W."/>
            <person name="Haridas S."/>
            <person name="Chen C."/>
            <person name="Bauer D."/>
            <person name="Andreopoulos W."/>
            <person name="Pangilinan J."/>
            <person name="LaButti K."/>
            <person name="Riley R."/>
            <person name="Lipzen A."/>
            <person name="Clum A."/>
            <person name="Drula E."/>
            <person name="Henrissat B."/>
            <person name="Kohler A."/>
            <person name="Grigoriev I.V."/>
            <person name="Martin F.M."/>
            <person name="Hacquard S."/>
        </authorList>
    </citation>
    <scope>NUCLEOTIDE SEQUENCE</scope>
    <source>
        <strain evidence="3">MPI-SDFR-AT-0073</strain>
    </source>
</reference>
<dbReference type="AlphaFoldDB" id="A0A9P8UPN3"/>
<protein>
    <submittedName>
        <fullName evidence="3">Uncharacterized protein</fullName>
    </submittedName>
</protein>